<dbReference type="Proteomes" id="UP001055439">
    <property type="component" value="Chromosome 8"/>
</dbReference>
<evidence type="ECO:0000256" key="8">
    <source>
        <dbReference type="PROSITE-ProRule" id="PRU00024"/>
    </source>
</evidence>
<evidence type="ECO:0000256" key="4">
    <source>
        <dbReference type="ARBA" id="ARBA00022737"/>
    </source>
</evidence>
<dbReference type="OrthoDB" id="153872at2759"/>
<evidence type="ECO:0000256" key="2">
    <source>
        <dbReference type="ARBA" id="ARBA00010024"/>
    </source>
</evidence>
<dbReference type="GO" id="GO:0005634">
    <property type="term" value="C:nucleus"/>
    <property type="evidence" value="ECO:0007669"/>
    <property type="project" value="UniProtKB-SubCell"/>
</dbReference>
<evidence type="ECO:0000256" key="5">
    <source>
        <dbReference type="ARBA" id="ARBA00022771"/>
    </source>
</evidence>
<comment type="similarity">
    <text evidence="2">Belongs to the CONSTANS family.</text>
</comment>
<dbReference type="EMBL" id="CP097510">
    <property type="protein sequence ID" value="URE25382.1"/>
    <property type="molecule type" value="Genomic_DNA"/>
</dbReference>
<dbReference type="EMBL" id="CP097510">
    <property type="protein sequence ID" value="URE25383.1"/>
    <property type="molecule type" value="Genomic_DNA"/>
</dbReference>
<keyword evidence="7 9" id="KW-0539">Nucleus</keyword>
<dbReference type="PANTHER" id="PTHR31717">
    <property type="entry name" value="ZINC FINGER PROTEIN CONSTANS-LIKE 10"/>
    <property type="match status" value="1"/>
</dbReference>
<dbReference type="GO" id="GO:0008270">
    <property type="term" value="F:zinc ion binding"/>
    <property type="evidence" value="ECO:0007669"/>
    <property type="project" value="UniProtKB-KW"/>
</dbReference>
<keyword evidence="5 8" id="KW-0863">Zinc-finger</keyword>
<evidence type="ECO:0000256" key="3">
    <source>
        <dbReference type="ARBA" id="ARBA00022723"/>
    </source>
</evidence>
<feature type="domain" description="CCT" evidence="12">
    <location>
        <begin position="508"/>
        <end position="550"/>
    </location>
</feature>
<keyword evidence="4" id="KW-0677">Repeat</keyword>
<evidence type="ECO:0000313" key="13">
    <source>
        <dbReference type="EMBL" id="URE25382.1"/>
    </source>
</evidence>
<dbReference type="InterPro" id="IPR049808">
    <property type="entry name" value="CONSTANS-like_Bbox1"/>
</dbReference>
<feature type="compositionally biased region" description="Polar residues" evidence="10">
    <location>
        <begin position="93"/>
        <end position="103"/>
    </location>
</feature>
<feature type="compositionally biased region" description="Basic and acidic residues" evidence="10">
    <location>
        <begin position="24"/>
        <end position="44"/>
    </location>
</feature>
<dbReference type="GO" id="GO:0006355">
    <property type="term" value="P:regulation of DNA-templated transcription"/>
    <property type="evidence" value="ECO:0007669"/>
    <property type="project" value="UniProtKB-ARBA"/>
</dbReference>
<comment type="subcellular location">
    <subcellularLocation>
        <location evidence="1 9">Nucleus</location>
    </subcellularLocation>
</comment>
<protein>
    <submittedName>
        <fullName evidence="13">Zinc finger protein</fullName>
    </submittedName>
</protein>
<feature type="region of interest" description="Disordered" evidence="10">
    <location>
        <begin position="89"/>
        <end position="115"/>
    </location>
</feature>
<dbReference type="InterPro" id="IPR000315">
    <property type="entry name" value="Znf_B-box"/>
</dbReference>
<evidence type="ECO:0000256" key="1">
    <source>
        <dbReference type="ARBA" id="ARBA00004123"/>
    </source>
</evidence>
<dbReference type="Pfam" id="PF22586">
    <property type="entry name" value="ANCHR-like_BBOX"/>
    <property type="match status" value="1"/>
</dbReference>
<evidence type="ECO:0000256" key="9">
    <source>
        <dbReference type="PROSITE-ProRule" id="PRU00357"/>
    </source>
</evidence>
<proteinExistence type="inferred from homology"/>
<dbReference type="AlphaFoldDB" id="A0A9E7H878"/>
<feature type="region of interest" description="Disordered" evidence="10">
    <location>
        <begin position="17"/>
        <end position="48"/>
    </location>
</feature>
<evidence type="ECO:0000259" key="12">
    <source>
        <dbReference type="PROSITE" id="PS51017"/>
    </source>
</evidence>
<evidence type="ECO:0000256" key="10">
    <source>
        <dbReference type="SAM" id="MobiDB-lite"/>
    </source>
</evidence>
<dbReference type="InterPro" id="IPR010402">
    <property type="entry name" value="CCT_domain"/>
</dbReference>
<keyword evidence="3" id="KW-0479">Metal-binding</keyword>
<evidence type="ECO:0000313" key="14">
    <source>
        <dbReference type="Proteomes" id="UP001055439"/>
    </source>
</evidence>
<evidence type="ECO:0000259" key="11">
    <source>
        <dbReference type="PROSITE" id="PS50119"/>
    </source>
</evidence>
<dbReference type="CDD" id="cd19821">
    <property type="entry name" value="Bbox1_BBX-like"/>
    <property type="match status" value="1"/>
</dbReference>
<dbReference type="PROSITE" id="PS51017">
    <property type="entry name" value="CCT"/>
    <property type="match status" value="1"/>
</dbReference>
<evidence type="ECO:0000256" key="6">
    <source>
        <dbReference type="ARBA" id="ARBA00022833"/>
    </source>
</evidence>
<accession>A0A9E7H878</accession>
<organism evidence="13 14">
    <name type="scientific">Musa troglodytarum</name>
    <name type="common">fe'i banana</name>
    <dbReference type="NCBI Taxonomy" id="320322"/>
    <lineage>
        <taxon>Eukaryota</taxon>
        <taxon>Viridiplantae</taxon>
        <taxon>Streptophyta</taxon>
        <taxon>Embryophyta</taxon>
        <taxon>Tracheophyta</taxon>
        <taxon>Spermatophyta</taxon>
        <taxon>Magnoliopsida</taxon>
        <taxon>Liliopsida</taxon>
        <taxon>Zingiberales</taxon>
        <taxon>Musaceae</taxon>
        <taxon>Musa</taxon>
    </lineage>
</organism>
<evidence type="ECO:0000256" key="7">
    <source>
        <dbReference type="ARBA" id="ARBA00023242"/>
    </source>
</evidence>
<dbReference type="PROSITE" id="PS50119">
    <property type="entry name" value="ZF_BBOX"/>
    <property type="match status" value="1"/>
</dbReference>
<sequence>MACFDIAAVRGARSGRHLIPPARDLPKKAPRKLENNEKDGERGKQKARLRSPFRWRALTPFRRRTLFSYLPFLQLELYAGPTCIALPSPSPAPTTRQVRNGLSGTREPLPASSSCHLPPRLSSLPSVRRRFLPCGNSILHPSLPFGFPVLFRARKEKAFDKISVNRSDAAALCLSCDRIVHSANALSRRHSRTLFCDRCSTQPAFVRCIEESVSLCQNCDWNEHGGSAVAKGHKRETINCYIGCPSAAELSRMWPFFKEFPPTEDADCEQGLGLMTIDENSVTNCWGHPENGISGAGKLNNPGALDKFDSLVGSSSGLAICSMPCTADLVTGSVDSTTPKLSCPGTKDSELCKDGLCDDFNLDDVDLTFQNYEELFGLSHNQTGHLFDDHGIDVIFDPWDTCAANSNCQDEFVGEASSEGQVKPMPTTCSNAVSADSVMSNPGQNVDSSMFLPARQAHSCLSFSFSGLTGESNARDYQDCGVSSMLLMSEPPVFPAGPESSMLPTASRDSAVMRYKEKKKTRKFEKKIRYASRKAMADVRRRVKGRFVKAGEAYDYDPLAKTRSC</sequence>
<gene>
    <name evidence="13" type="ORF">MUK42_32653</name>
</gene>
<keyword evidence="14" id="KW-1185">Reference proteome</keyword>
<feature type="domain" description="B box-type" evidence="11">
    <location>
        <begin position="191"/>
        <end position="238"/>
    </location>
</feature>
<keyword evidence="6" id="KW-0862">Zinc</keyword>
<name>A0A9E7H878_9LILI</name>
<dbReference type="Pfam" id="PF06203">
    <property type="entry name" value="CCT"/>
    <property type="match status" value="1"/>
</dbReference>
<dbReference type="PANTHER" id="PTHR31717:SF138">
    <property type="entry name" value="CONSTANS-LIKE PROTEIN DAYS TO HEADING ON CHROMOSOME 2"/>
    <property type="match status" value="1"/>
</dbReference>
<reference evidence="13" key="1">
    <citation type="submission" date="2022-05" db="EMBL/GenBank/DDBJ databases">
        <title>The Musa troglodytarum L. genome provides insights into the mechanism of non-climacteric behaviour and enrichment of carotenoids.</title>
        <authorList>
            <person name="Wang J."/>
        </authorList>
    </citation>
    <scope>NUCLEOTIDE SEQUENCE</scope>
    <source>
        <tissue evidence="13">Leaf</tissue>
    </source>
</reference>